<dbReference type="EMBL" id="SDMP01000017">
    <property type="protein sequence ID" value="RYR00433.1"/>
    <property type="molecule type" value="Genomic_DNA"/>
</dbReference>
<comment type="caution">
    <text evidence="1">The sequence shown here is derived from an EMBL/GenBank/DDBJ whole genome shotgun (WGS) entry which is preliminary data.</text>
</comment>
<organism evidence="1 2">
    <name type="scientific">Arachis hypogaea</name>
    <name type="common">Peanut</name>
    <dbReference type="NCBI Taxonomy" id="3818"/>
    <lineage>
        <taxon>Eukaryota</taxon>
        <taxon>Viridiplantae</taxon>
        <taxon>Streptophyta</taxon>
        <taxon>Embryophyta</taxon>
        <taxon>Tracheophyta</taxon>
        <taxon>Spermatophyta</taxon>
        <taxon>Magnoliopsida</taxon>
        <taxon>eudicotyledons</taxon>
        <taxon>Gunneridae</taxon>
        <taxon>Pentapetalae</taxon>
        <taxon>rosids</taxon>
        <taxon>fabids</taxon>
        <taxon>Fabales</taxon>
        <taxon>Fabaceae</taxon>
        <taxon>Papilionoideae</taxon>
        <taxon>50 kb inversion clade</taxon>
        <taxon>dalbergioids sensu lato</taxon>
        <taxon>Dalbergieae</taxon>
        <taxon>Pterocarpus clade</taxon>
        <taxon>Arachis</taxon>
    </lineage>
</organism>
<evidence type="ECO:0000313" key="2">
    <source>
        <dbReference type="Proteomes" id="UP000289738"/>
    </source>
</evidence>
<dbReference type="Proteomes" id="UP000289738">
    <property type="component" value="Chromosome B07"/>
</dbReference>
<dbReference type="Pfam" id="PF03140">
    <property type="entry name" value="DUF247"/>
    <property type="match status" value="1"/>
</dbReference>
<dbReference type="AlphaFoldDB" id="A0A444YES2"/>
<protein>
    <submittedName>
        <fullName evidence="1">Uncharacterized protein</fullName>
    </submittedName>
</protein>
<sequence length="116" mass="12990">MAASASIQVTEMRNSLYMFILHDLIHQVPFFVLEKLFNLAFPSTLNSGNPSHPSLLLRLALVYMVPHSTIPGDIDDITHFTDLSRKFLLASSHLFQPSASGCSRQTQLTQLCRSED</sequence>
<name>A0A444YES2_ARAHY</name>
<evidence type="ECO:0000313" key="1">
    <source>
        <dbReference type="EMBL" id="RYR00433.1"/>
    </source>
</evidence>
<accession>A0A444YES2</accession>
<gene>
    <name evidence="1" type="ORF">Ahy_B07g088551</name>
</gene>
<keyword evidence="2" id="KW-1185">Reference proteome</keyword>
<dbReference type="InterPro" id="IPR004158">
    <property type="entry name" value="DUF247_pln"/>
</dbReference>
<proteinExistence type="predicted"/>
<reference evidence="1 2" key="1">
    <citation type="submission" date="2019-01" db="EMBL/GenBank/DDBJ databases">
        <title>Sequencing of cultivated peanut Arachis hypogaea provides insights into genome evolution and oil improvement.</title>
        <authorList>
            <person name="Chen X."/>
        </authorList>
    </citation>
    <scope>NUCLEOTIDE SEQUENCE [LARGE SCALE GENOMIC DNA]</scope>
    <source>
        <strain evidence="2">cv. Fuhuasheng</strain>
        <tissue evidence="1">Leaves</tissue>
    </source>
</reference>